<organism evidence="2">
    <name type="scientific">Brassica cretica</name>
    <name type="common">Mustard</name>
    <dbReference type="NCBI Taxonomy" id="69181"/>
    <lineage>
        <taxon>Eukaryota</taxon>
        <taxon>Viridiplantae</taxon>
        <taxon>Streptophyta</taxon>
        <taxon>Embryophyta</taxon>
        <taxon>Tracheophyta</taxon>
        <taxon>Spermatophyta</taxon>
        <taxon>Magnoliopsida</taxon>
        <taxon>eudicotyledons</taxon>
        <taxon>Gunneridae</taxon>
        <taxon>Pentapetalae</taxon>
        <taxon>rosids</taxon>
        <taxon>malvids</taxon>
        <taxon>Brassicales</taxon>
        <taxon>Brassicaceae</taxon>
        <taxon>Brassiceae</taxon>
        <taxon>Brassica</taxon>
    </lineage>
</organism>
<reference evidence="2" key="1">
    <citation type="submission" date="2019-12" db="EMBL/GenBank/DDBJ databases">
        <title>Genome sequencing and annotation of Brassica cretica.</title>
        <authorList>
            <person name="Studholme D.J."/>
            <person name="Sarris P.F."/>
        </authorList>
    </citation>
    <scope>NUCLEOTIDE SEQUENCE</scope>
    <source>
        <strain evidence="2">PFS-102/07</strain>
        <tissue evidence="2">Leaf</tissue>
    </source>
</reference>
<accession>A0A8S9IJA4</accession>
<keyword evidence="1" id="KW-1133">Transmembrane helix</keyword>
<feature type="transmembrane region" description="Helical" evidence="1">
    <location>
        <begin position="12"/>
        <end position="37"/>
    </location>
</feature>
<gene>
    <name evidence="2" type="ORF">F2Q70_00002639</name>
</gene>
<dbReference type="EMBL" id="QGKY02001015">
    <property type="protein sequence ID" value="KAF2570170.1"/>
    <property type="molecule type" value="Genomic_DNA"/>
</dbReference>
<dbReference type="AlphaFoldDB" id="A0A8S9IJA4"/>
<comment type="caution">
    <text evidence="2">The sequence shown here is derived from an EMBL/GenBank/DDBJ whole genome shotgun (WGS) entry which is preliminary data.</text>
</comment>
<keyword evidence="1" id="KW-0812">Transmembrane</keyword>
<name>A0A8S9IJA4_BRACR</name>
<evidence type="ECO:0000313" key="2">
    <source>
        <dbReference type="EMBL" id="KAF2570170.1"/>
    </source>
</evidence>
<sequence length="82" mass="9016">MDKWIWANGRGLTQFMALLGFVALELPMLCSLYSSAIRKGVFVLSMKMLSRSGLYVDLREGGQMDGRLTLTTLPKDSANVSG</sequence>
<evidence type="ECO:0000256" key="1">
    <source>
        <dbReference type="SAM" id="Phobius"/>
    </source>
</evidence>
<proteinExistence type="predicted"/>
<protein>
    <submittedName>
        <fullName evidence="2">Uncharacterized protein</fullName>
    </submittedName>
</protein>
<keyword evidence="1" id="KW-0472">Membrane</keyword>